<dbReference type="EMBL" id="KV427684">
    <property type="protein sequence ID" value="KZT00510.1"/>
    <property type="molecule type" value="Genomic_DNA"/>
</dbReference>
<organism evidence="2 3">
    <name type="scientific">Laetiporus sulphureus 93-53</name>
    <dbReference type="NCBI Taxonomy" id="1314785"/>
    <lineage>
        <taxon>Eukaryota</taxon>
        <taxon>Fungi</taxon>
        <taxon>Dikarya</taxon>
        <taxon>Basidiomycota</taxon>
        <taxon>Agaricomycotina</taxon>
        <taxon>Agaricomycetes</taxon>
        <taxon>Polyporales</taxon>
        <taxon>Laetiporus</taxon>
    </lineage>
</organism>
<dbReference type="InParanoid" id="A0A165B8W3"/>
<dbReference type="GeneID" id="63819944"/>
<keyword evidence="1" id="KW-0812">Transmembrane</keyword>
<keyword evidence="1" id="KW-1133">Transmembrane helix</keyword>
<feature type="transmembrane region" description="Helical" evidence="1">
    <location>
        <begin position="6"/>
        <end position="26"/>
    </location>
</feature>
<protein>
    <submittedName>
        <fullName evidence="2">Uncharacterized protein</fullName>
    </submittedName>
</protein>
<evidence type="ECO:0000313" key="2">
    <source>
        <dbReference type="EMBL" id="KZT00510.1"/>
    </source>
</evidence>
<evidence type="ECO:0000256" key="1">
    <source>
        <dbReference type="SAM" id="Phobius"/>
    </source>
</evidence>
<dbReference type="AlphaFoldDB" id="A0A165B8W3"/>
<name>A0A165B8W3_9APHY</name>
<accession>A0A165B8W3</accession>
<keyword evidence="1" id="KW-0472">Membrane</keyword>
<dbReference type="RefSeq" id="XP_040758250.1">
    <property type="nucleotide sequence ID" value="XM_040902913.1"/>
</dbReference>
<keyword evidence="3" id="KW-1185">Reference proteome</keyword>
<dbReference type="Proteomes" id="UP000076871">
    <property type="component" value="Unassembled WGS sequence"/>
</dbReference>
<proteinExistence type="predicted"/>
<sequence length="51" mass="5596">MLEGGVFDAHLAHLFISGLIFLTFLARTSRSMQGQDCYDSSKASEAFLIIS</sequence>
<reference evidence="2 3" key="1">
    <citation type="journal article" date="2016" name="Mol. Biol. Evol.">
        <title>Comparative Genomics of Early-Diverging Mushroom-Forming Fungi Provides Insights into the Origins of Lignocellulose Decay Capabilities.</title>
        <authorList>
            <person name="Nagy L.G."/>
            <person name="Riley R."/>
            <person name="Tritt A."/>
            <person name="Adam C."/>
            <person name="Daum C."/>
            <person name="Floudas D."/>
            <person name="Sun H."/>
            <person name="Yadav J.S."/>
            <person name="Pangilinan J."/>
            <person name="Larsson K.H."/>
            <person name="Matsuura K."/>
            <person name="Barry K."/>
            <person name="Labutti K."/>
            <person name="Kuo R."/>
            <person name="Ohm R.A."/>
            <person name="Bhattacharya S.S."/>
            <person name="Shirouzu T."/>
            <person name="Yoshinaga Y."/>
            <person name="Martin F.M."/>
            <person name="Grigoriev I.V."/>
            <person name="Hibbett D.S."/>
        </authorList>
    </citation>
    <scope>NUCLEOTIDE SEQUENCE [LARGE SCALE GENOMIC DNA]</scope>
    <source>
        <strain evidence="2 3">93-53</strain>
    </source>
</reference>
<evidence type="ECO:0000313" key="3">
    <source>
        <dbReference type="Proteomes" id="UP000076871"/>
    </source>
</evidence>
<gene>
    <name evidence="2" type="ORF">LAESUDRAFT_553476</name>
</gene>